<comment type="caution">
    <text evidence="2">The sequence shown here is derived from an EMBL/GenBank/DDBJ whole genome shotgun (WGS) entry which is preliminary data.</text>
</comment>
<dbReference type="AlphaFoldDB" id="A0A699WZV1"/>
<reference evidence="2" key="1">
    <citation type="journal article" date="2019" name="Sci. Rep.">
        <title>Draft genome of Tanacetum cinerariifolium, the natural source of mosquito coil.</title>
        <authorList>
            <person name="Yamashiro T."/>
            <person name="Shiraishi A."/>
            <person name="Satake H."/>
            <person name="Nakayama K."/>
        </authorList>
    </citation>
    <scope>NUCLEOTIDE SEQUENCE</scope>
</reference>
<feature type="region of interest" description="Disordered" evidence="1">
    <location>
        <begin position="1"/>
        <end position="78"/>
    </location>
</feature>
<dbReference type="EMBL" id="BKCJ011781131">
    <property type="protein sequence ID" value="GFD52343.1"/>
    <property type="molecule type" value="Genomic_DNA"/>
</dbReference>
<evidence type="ECO:0000256" key="1">
    <source>
        <dbReference type="SAM" id="MobiDB-lite"/>
    </source>
</evidence>
<sequence length="78" mass="8656">HQPARRGYAGRRPAGRSRRAAALPPPPGAANRGLPGDFWLPRRRLRLRRSRAPLAAQHPPLRQAPAHLAAARPQLRLE</sequence>
<proteinExistence type="predicted"/>
<accession>A0A699WZV1</accession>
<feature type="compositionally biased region" description="Basic residues" evidence="1">
    <location>
        <begin position="41"/>
        <end position="51"/>
    </location>
</feature>
<organism evidence="2">
    <name type="scientific">Tanacetum cinerariifolium</name>
    <name type="common">Dalmatian daisy</name>
    <name type="synonym">Chrysanthemum cinerariifolium</name>
    <dbReference type="NCBI Taxonomy" id="118510"/>
    <lineage>
        <taxon>Eukaryota</taxon>
        <taxon>Viridiplantae</taxon>
        <taxon>Streptophyta</taxon>
        <taxon>Embryophyta</taxon>
        <taxon>Tracheophyta</taxon>
        <taxon>Spermatophyta</taxon>
        <taxon>Magnoliopsida</taxon>
        <taxon>eudicotyledons</taxon>
        <taxon>Gunneridae</taxon>
        <taxon>Pentapetalae</taxon>
        <taxon>asterids</taxon>
        <taxon>campanulids</taxon>
        <taxon>Asterales</taxon>
        <taxon>Asteraceae</taxon>
        <taxon>Asteroideae</taxon>
        <taxon>Anthemideae</taxon>
        <taxon>Anthemidinae</taxon>
        <taxon>Tanacetum</taxon>
    </lineage>
</organism>
<feature type="non-terminal residue" evidence="2">
    <location>
        <position position="1"/>
    </location>
</feature>
<gene>
    <name evidence="2" type="ORF">Tci_924312</name>
</gene>
<evidence type="ECO:0000313" key="2">
    <source>
        <dbReference type="EMBL" id="GFD52343.1"/>
    </source>
</evidence>
<name>A0A699WZV1_TANCI</name>
<protein>
    <submittedName>
        <fullName evidence="2">Uncharacterized protein</fullName>
    </submittedName>
</protein>
<feature type="compositionally biased region" description="Low complexity" evidence="1">
    <location>
        <begin position="1"/>
        <end position="12"/>
    </location>
</feature>